<accession>M4RJJ8</accession>
<dbReference type="PATRIC" id="fig|1129794.4.peg.1620"/>
<dbReference type="KEGG" id="gps:C427_1636"/>
<dbReference type="Proteomes" id="UP000011864">
    <property type="component" value="Chromosome"/>
</dbReference>
<keyword evidence="2" id="KW-1185">Reference proteome</keyword>
<proteinExistence type="predicted"/>
<dbReference type="EMBL" id="CP003837">
    <property type="protein sequence ID" value="AGH43745.1"/>
    <property type="molecule type" value="Genomic_DNA"/>
</dbReference>
<organism evidence="1 2">
    <name type="scientific">Paraglaciecola psychrophila 170</name>
    <dbReference type="NCBI Taxonomy" id="1129794"/>
    <lineage>
        <taxon>Bacteria</taxon>
        <taxon>Pseudomonadati</taxon>
        <taxon>Pseudomonadota</taxon>
        <taxon>Gammaproteobacteria</taxon>
        <taxon>Alteromonadales</taxon>
        <taxon>Alteromonadaceae</taxon>
        <taxon>Paraglaciecola</taxon>
    </lineage>
</organism>
<gene>
    <name evidence="1" type="ORF">C427_1636</name>
</gene>
<dbReference type="HOGENOM" id="CLU_3171247_0_0_6"/>
<evidence type="ECO:0000313" key="1">
    <source>
        <dbReference type="EMBL" id="AGH43745.1"/>
    </source>
</evidence>
<evidence type="ECO:0000313" key="2">
    <source>
        <dbReference type="Proteomes" id="UP000011864"/>
    </source>
</evidence>
<reference evidence="1 2" key="1">
    <citation type="journal article" date="2013" name="Genome Announc.">
        <title>Complete Genome Sequence of Glaciecola psychrophila Strain 170T.</title>
        <authorList>
            <person name="Yin J."/>
            <person name="Chen J."/>
            <person name="Liu G."/>
            <person name="Yu Y."/>
            <person name="Song L."/>
            <person name="Wang X."/>
            <person name="Qu X."/>
        </authorList>
    </citation>
    <scope>NUCLEOTIDE SEQUENCE [LARGE SCALE GENOMIC DNA]</scope>
    <source>
        <strain evidence="1 2">170</strain>
    </source>
</reference>
<protein>
    <submittedName>
        <fullName evidence="1">Uncharacterized protein</fullName>
    </submittedName>
</protein>
<name>M4RJJ8_9ALTE</name>
<dbReference type="AlphaFoldDB" id="M4RJJ8"/>
<sequence length="47" mass="5668">MRDYGHLVQSYYAKTFLENYGYQSLPLSDYLNENHLNQDIDLQKKKI</sequence>